<gene>
    <name evidence="2" type="ORF">PC9H_001821</name>
</gene>
<comment type="caution">
    <text evidence="2">The sequence shown here is derived from an EMBL/GenBank/DDBJ whole genome shotgun (WGS) entry which is preliminary data.</text>
</comment>
<protein>
    <recommendedName>
        <fullName evidence="4">F-box domain-containing protein</fullName>
    </recommendedName>
</protein>
<proteinExistence type="predicted"/>
<dbReference type="VEuPathDB" id="FungiDB:PC9H_001821"/>
<dbReference type="EMBL" id="JACETU010000010">
    <property type="protein sequence ID" value="KAF7419234.1"/>
    <property type="molecule type" value="Genomic_DNA"/>
</dbReference>
<dbReference type="Gene3D" id="1.20.1280.50">
    <property type="match status" value="1"/>
</dbReference>
<feature type="region of interest" description="Disordered" evidence="1">
    <location>
        <begin position="381"/>
        <end position="407"/>
    </location>
</feature>
<dbReference type="OrthoDB" id="3237066at2759"/>
<evidence type="ECO:0000256" key="1">
    <source>
        <dbReference type="SAM" id="MobiDB-lite"/>
    </source>
</evidence>
<dbReference type="GeneID" id="59371662"/>
<dbReference type="SUPFAM" id="SSF52047">
    <property type="entry name" value="RNI-like"/>
    <property type="match status" value="1"/>
</dbReference>
<dbReference type="AlphaFoldDB" id="A0A8H6ZKK4"/>
<sequence length="584" mass="63797">MTSSSLSRFGRLAPIDSLPVEIISHIFVLSASGDRTNEQQSGFDSSCITMPLVLSSVNHRWRRVASTTPALWTNLCLTPDFVVNSTGELDTKHLTNYLQRSRKSPLRICIDARDPEWDFTEDGVTVSHSEYQPTFTSKHMSQALALLLPHLSRWRSVSVFTDTWALMHAALSQLSPAMLTSGAPLLESLTLMRCNDFVSFSESFQPGDLKQSPLFRDCGFGISEDGKAVLPRLRHLTLKGVHADWPSLSSILSSTLSLGNGGLYSLELSSHSPDVRPDLPTLHSILSSSPHLRQLTITGSGFRHAEGLVDASISRHHESTSRVRLPELRQLHLGYRSVPDGCKFVDMIDAPQLESLSLRNDSHPADSAIVDAGPVLEYVGSGTTSLPSSHPSAPLPSSPAENTVVDGEPPFPRIETIVLDRVEASESQFRTFFDGLPKARRLELRDTPLVAMQCLLPSRPHREGIESPCPSLQSLALYTSDALTPSGASLRLCAFLGERARSGAGPLKDLSVYLDSDSSFCAEEESIQTTVCGTKIRVYEALSEDEDWLTCVGDEEESAFKLGGAFNDPIFDSYHSGHSIGVAR</sequence>
<evidence type="ECO:0008006" key="4">
    <source>
        <dbReference type="Google" id="ProtNLM"/>
    </source>
</evidence>
<accession>A0A8H6ZKK4</accession>
<name>A0A8H6ZKK4_PLEOS</name>
<dbReference type="Gene3D" id="3.80.10.10">
    <property type="entry name" value="Ribonuclease Inhibitor"/>
    <property type="match status" value="1"/>
</dbReference>
<dbReference type="PANTHER" id="PTHR38926">
    <property type="entry name" value="F-BOX DOMAIN CONTAINING PROTEIN, EXPRESSED"/>
    <property type="match status" value="1"/>
</dbReference>
<organism evidence="2 3">
    <name type="scientific">Pleurotus ostreatus</name>
    <name type="common">Oyster mushroom</name>
    <name type="synonym">White-rot fungus</name>
    <dbReference type="NCBI Taxonomy" id="5322"/>
    <lineage>
        <taxon>Eukaryota</taxon>
        <taxon>Fungi</taxon>
        <taxon>Dikarya</taxon>
        <taxon>Basidiomycota</taxon>
        <taxon>Agaricomycotina</taxon>
        <taxon>Agaricomycetes</taxon>
        <taxon>Agaricomycetidae</taxon>
        <taxon>Agaricales</taxon>
        <taxon>Pleurotineae</taxon>
        <taxon>Pleurotaceae</taxon>
        <taxon>Pleurotus</taxon>
    </lineage>
</organism>
<dbReference type="InterPro" id="IPR032675">
    <property type="entry name" value="LRR_dom_sf"/>
</dbReference>
<reference evidence="2" key="1">
    <citation type="submission" date="2019-07" db="EMBL/GenBank/DDBJ databases">
        <authorList>
            <person name="Palmer J.M."/>
        </authorList>
    </citation>
    <scope>NUCLEOTIDE SEQUENCE</scope>
    <source>
        <strain evidence="2">PC9</strain>
    </source>
</reference>
<dbReference type="RefSeq" id="XP_036626088.1">
    <property type="nucleotide sequence ID" value="XM_036771467.1"/>
</dbReference>
<keyword evidence="3" id="KW-1185">Reference proteome</keyword>
<evidence type="ECO:0000313" key="2">
    <source>
        <dbReference type="EMBL" id="KAF7419234.1"/>
    </source>
</evidence>
<dbReference type="Proteomes" id="UP000623687">
    <property type="component" value="Unassembled WGS sequence"/>
</dbReference>
<evidence type="ECO:0000313" key="3">
    <source>
        <dbReference type="Proteomes" id="UP000623687"/>
    </source>
</evidence>
<dbReference type="PANTHER" id="PTHR38926:SF5">
    <property type="entry name" value="F-BOX AND LEUCINE-RICH REPEAT PROTEIN 6"/>
    <property type="match status" value="1"/>
</dbReference>